<dbReference type="PANTHER" id="PTHR11955">
    <property type="entry name" value="FATTY ACID BINDING PROTEIN"/>
    <property type="match status" value="1"/>
</dbReference>
<comment type="caution">
    <text evidence="5">The sequence shown here is derived from an EMBL/GenBank/DDBJ whole genome shotgun (WGS) entry which is preliminary data.</text>
</comment>
<dbReference type="GO" id="GO:0008289">
    <property type="term" value="F:lipid binding"/>
    <property type="evidence" value="ECO:0007669"/>
    <property type="project" value="UniProtKB-KW"/>
</dbReference>
<reference evidence="5" key="1">
    <citation type="submission" date="2021-10" db="EMBL/GenBank/DDBJ databases">
        <title>Melipona bicolor Genome sequencing and assembly.</title>
        <authorList>
            <person name="Araujo N.S."/>
            <person name="Arias M.C."/>
        </authorList>
    </citation>
    <scope>NUCLEOTIDE SEQUENCE</scope>
    <source>
        <strain evidence="5">USP_2M_L1-L4_2017</strain>
        <tissue evidence="5">Whole body</tissue>
    </source>
</reference>
<organism evidence="5 6">
    <name type="scientific">Melipona bicolor</name>
    <dbReference type="NCBI Taxonomy" id="60889"/>
    <lineage>
        <taxon>Eukaryota</taxon>
        <taxon>Metazoa</taxon>
        <taxon>Ecdysozoa</taxon>
        <taxon>Arthropoda</taxon>
        <taxon>Hexapoda</taxon>
        <taxon>Insecta</taxon>
        <taxon>Pterygota</taxon>
        <taxon>Neoptera</taxon>
        <taxon>Endopterygota</taxon>
        <taxon>Hymenoptera</taxon>
        <taxon>Apocrita</taxon>
        <taxon>Aculeata</taxon>
        <taxon>Apoidea</taxon>
        <taxon>Anthophila</taxon>
        <taxon>Apidae</taxon>
        <taxon>Melipona</taxon>
    </lineage>
</organism>
<evidence type="ECO:0000256" key="3">
    <source>
        <dbReference type="SAM" id="MobiDB-lite"/>
    </source>
</evidence>
<dbReference type="InterPro" id="IPR012674">
    <property type="entry name" value="Calycin"/>
</dbReference>
<accession>A0AA40FIN3</accession>
<dbReference type="Pfam" id="PF00061">
    <property type="entry name" value="Lipocalin"/>
    <property type="match status" value="1"/>
</dbReference>
<dbReference type="Proteomes" id="UP001177670">
    <property type="component" value="Unassembled WGS sequence"/>
</dbReference>
<comment type="similarity">
    <text evidence="1">Belongs to the calycin superfamily. Fatty-acid binding protein (FABP) family.</text>
</comment>
<evidence type="ECO:0000256" key="1">
    <source>
        <dbReference type="ARBA" id="ARBA00008390"/>
    </source>
</evidence>
<keyword evidence="6" id="KW-1185">Reference proteome</keyword>
<evidence type="ECO:0000256" key="2">
    <source>
        <dbReference type="ARBA" id="ARBA00023121"/>
    </source>
</evidence>
<feature type="region of interest" description="Disordered" evidence="3">
    <location>
        <begin position="77"/>
        <end position="102"/>
    </location>
</feature>
<dbReference type="EMBL" id="JAHYIQ010000037">
    <property type="protein sequence ID" value="KAK1119261.1"/>
    <property type="molecule type" value="Genomic_DNA"/>
</dbReference>
<proteinExistence type="inferred from homology"/>
<dbReference type="AlphaFoldDB" id="A0AA40FIN3"/>
<dbReference type="PRINTS" id="PR00178">
    <property type="entry name" value="FATTYACIDBP"/>
</dbReference>
<keyword evidence="2" id="KW-0446">Lipid-binding</keyword>
<evidence type="ECO:0000313" key="5">
    <source>
        <dbReference type="EMBL" id="KAK1119261.1"/>
    </source>
</evidence>
<dbReference type="CDD" id="cd00742">
    <property type="entry name" value="FABP"/>
    <property type="match status" value="1"/>
</dbReference>
<dbReference type="SUPFAM" id="SSF50814">
    <property type="entry name" value="Lipocalins"/>
    <property type="match status" value="1"/>
</dbReference>
<evidence type="ECO:0000259" key="4">
    <source>
        <dbReference type="Pfam" id="PF00061"/>
    </source>
</evidence>
<dbReference type="InterPro" id="IPR000463">
    <property type="entry name" value="Fatty_acid-bd"/>
</dbReference>
<dbReference type="InterPro" id="IPR000566">
    <property type="entry name" value="Lipocln_cytosolic_FA-bd_dom"/>
</dbReference>
<gene>
    <name evidence="5" type="ORF">K0M31_013450</name>
</gene>
<evidence type="ECO:0000313" key="6">
    <source>
        <dbReference type="Proteomes" id="UP001177670"/>
    </source>
</evidence>
<protein>
    <recommendedName>
        <fullName evidence="4">Lipocalin/cytosolic fatty-acid binding domain-containing protein</fullName>
    </recommendedName>
</protein>
<dbReference type="InterPro" id="IPR031259">
    <property type="entry name" value="ILBP"/>
</dbReference>
<sequence>MHFRYLPYHIAYRLDMRNLWRGEVTLKRHLPQEQETYALHEHIVKIIENSEGEETAVSNVLKSKSFQLVHSDAFQDESSLSQPVRKHPRPLTNPSSPEHYRQGRAMTSIVGTYQHESNENLDEYFKAVGVPYIPRKMMCMSSPRLEISNDGDKWTIRTITMIRTAEVTFTLGEEYEEHMPAGVVLKNVTTMEGDNLVTVSVGPDNNKVVRKYEITKDGVVLVMTHEMSGQVGKRYFKRLS</sequence>
<name>A0AA40FIN3_9HYME</name>
<feature type="domain" description="Lipocalin/cytosolic fatty-acid binding" evidence="4">
    <location>
        <begin position="110"/>
        <end position="203"/>
    </location>
</feature>
<dbReference type="Gene3D" id="2.40.128.20">
    <property type="match status" value="1"/>
</dbReference>